<comment type="caution">
    <text evidence="2">The sequence shown here is derived from an EMBL/GenBank/DDBJ whole genome shotgun (WGS) entry which is preliminary data.</text>
</comment>
<feature type="transmembrane region" description="Helical" evidence="1">
    <location>
        <begin position="39"/>
        <end position="57"/>
    </location>
</feature>
<evidence type="ECO:0000256" key="1">
    <source>
        <dbReference type="SAM" id="Phobius"/>
    </source>
</evidence>
<dbReference type="RefSeq" id="XP_044721200.1">
    <property type="nucleotide sequence ID" value="XM_044864668.1"/>
</dbReference>
<feature type="transmembrane region" description="Helical" evidence="1">
    <location>
        <begin position="12"/>
        <end position="33"/>
    </location>
</feature>
<dbReference type="EMBL" id="JAIZPD010000005">
    <property type="protein sequence ID" value="KAH0963687.1"/>
    <property type="molecule type" value="Genomic_DNA"/>
</dbReference>
<keyword evidence="3" id="KW-1185">Reference proteome</keyword>
<dbReference type="GeneID" id="68355326"/>
<evidence type="ECO:0000313" key="3">
    <source>
        <dbReference type="Proteomes" id="UP000824596"/>
    </source>
</evidence>
<sequence length="359" mass="38849">MPPSSLHIFGDVFSVLLILGGDVVATALAQLAGSGLAPATFSFGWVAYSVGALMSAVGHNKLMPSSPDCACKVINGQNGFARENSSWIISRVMRDFQVWCDPLVAKKSQDILDDKWQDLKRLDSRTTRPQQAGLVVSVYQPSKQFVHGTVKTDSVHWIGFLTMLAQLGVALIPAYLFGDWGILIITTGGTVLSMATGLLPQWKTEKWACRRKSRATYILTRGNGSQHAIVMLGNGHGFNLEGLASGQSNVQAATKSSTRIALLVLFILWVLLLITAAGLKGHTWFLLAVGGLGIVQNVQVAGCPRRPESFGLCLDFVDVYAHKKAMETLLETERNHEHVGRALVPELFPGDLTAAEVQI</sequence>
<keyword evidence="1" id="KW-1133">Transmembrane helix</keyword>
<feature type="transmembrane region" description="Helical" evidence="1">
    <location>
        <begin position="260"/>
        <end position="278"/>
    </location>
</feature>
<accession>A0A9P8N2U5</accession>
<feature type="transmembrane region" description="Helical" evidence="1">
    <location>
        <begin position="182"/>
        <end position="202"/>
    </location>
</feature>
<dbReference type="AlphaFoldDB" id="A0A9P8N2U5"/>
<gene>
    <name evidence="2" type="ORF">HRG_06197</name>
</gene>
<reference evidence="2" key="1">
    <citation type="submission" date="2021-09" db="EMBL/GenBank/DDBJ databases">
        <title>A high-quality genome of the endoparasitic fungus Hirsutella rhossiliensis with a comparison of Hirsutella genomes reveals transposable elements contributing to genome size variation.</title>
        <authorList>
            <person name="Lin R."/>
            <person name="Jiao Y."/>
            <person name="Sun X."/>
            <person name="Ling J."/>
            <person name="Xie B."/>
            <person name="Cheng X."/>
        </authorList>
    </citation>
    <scope>NUCLEOTIDE SEQUENCE</scope>
    <source>
        <strain evidence="2">HR02</strain>
    </source>
</reference>
<keyword evidence="1" id="KW-0472">Membrane</keyword>
<keyword evidence="1" id="KW-0812">Transmembrane</keyword>
<name>A0A9P8N2U5_9HYPO</name>
<evidence type="ECO:0000313" key="2">
    <source>
        <dbReference type="EMBL" id="KAH0963687.1"/>
    </source>
</evidence>
<dbReference type="OrthoDB" id="1937642at2759"/>
<feature type="transmembrane region" description="Helical" evidence="1">
    <location>
        <begin position="157"/>
        <end position="176"/>
    </location>
</feature>
<proteinExistence type="predicted"/>
<dbReference type="Proteomes" id="UP000824596">
    <property type="component" value="Unassembled WGS sequence"/>
</dbReference>
<protein>
    <submittedName>
        <fullName evidence="2">Uncharacterized protein</fullName>
    </submittedName>
</protein>
<organism evidence="2 3">
    <name type="scientific">Hirsutella rhossiliensis</name>
    <dbReference type="NCBI Taxonomy" id="111463"/>
    <lineage>
        <taxon>Eukaryota</taxon>
        <taxon>Fungi</taxon>
        <taxon>Dikarya</taxon>
        <taxon>Ascomycota</taxon>
        <taxon>Pezizomycotina</taxon>
        <taxon>Sordariomycetes</taxon>
        <taxon>Hypocreomycetidae</taxon>
        <taxon>Hypocreales</taxon>
        <taxon>Ophiocordycipitaceae</taxon>
        <taxon>Hirsutella</taxon>
    </lineage>
</organism>